<dbReference type="AlphaFoldDB" id="A0A067SPC3"/>
<accession>A0A067SPC3</accession>
<reference evidence="2" key="1">
    <citation type="journal article" date="2014" name="Proc. Natl. Acad. Sci. U.S.A.">
        <title>Extensive sampling of basidiomycete genomes demonstrates inadequacy of the white-rot/brown-rot paradigm for wood decay fungi.</title>
        <authorList>
            <person name="Riley R."/>
            <person name="Salamov A.A."/>
            <person name="Brown D.W."/>
            <person name="Nagy L.G."/>
            <person name="Floudas D."/>
            <person name="Held B.W."/>
            <person name="Levasseur A."/>
            <person name="Lombard V."/>
            <person name="Morin E."/>
            <person name="Otillar R."/>
            <person name="Lindquist E.A."/>
            <person name="Sun H."/>
            <person name="LaButti K.M."/>
            <person name="Schmutz J."/>
            <person name="Jabbour D."/>
            <person name="Luo H."/>
            <person name="Baker S.E."/>
            <person name="Pisabarro A.G."/>
            <person name="Walton J.D."/>
            <person name="Blanchette R.A."/>
            <person name="Henrissat B."/>
            <person name="Martin F."/>
            <person name="Cullen D."/>
            <person name="Hibbett D.S."/>
            <person name="Grigoriev I.V."/>
        </authorList>
    </citation>
    <scope>NUCLEOTIDE SEQUENCE [LARGE SCALE GENOMIC DNA]</scope>
    <source>
        <strain evidence="2">CBS 339.88</strain>
    </source>
</reference>
<dbReference type="HOGENOM" id="CLU_1147258_0_0_1"/>
<protein>
    <submittedName>
        <fullName evidence="1">Uncharacterized protein</fullName>
    </submittedName>
</protein>
<keyword evidence="2" id="KW-1185">Reference proteome</keyword>
<name>A0A067SPC3_GALM3</name>
<evidence type="ECO:0000313" key="1">
    <source>
        <dbReference type="EMBL" id="KDR69519.1"/>
    </source>
</evidence>
<gene>
    <name evidence="1" type="ORF">GALMADRAFT_215175</name>
</gene>
<sequence length="242" mass="26821">MKLYHIGIIVVSMNMARYMSNWYQRVSNDSGGVVRGGANDDWPRPAAAGKFSCLRLVHVPTLLDNVILGYFDKMEQRALTIGPRNERERGEVRICQYQNVVGITMLSKSTVTSDLKKRPNLPVQKKSERREIVRAYNDNSKSIAITCPSPLLTTTADIIYMLQIADGSGAATCSAPARAGVRLLITQLRVEGIKESTTTLRLTCGPNALGHRHRRDPSDRVRRGERNYPGLWVGNNAAAAAR</sequence>
<dbReference type="EMBL" id="KL142402">
    <property type="protein sequence ID" value="KDR69519.1"/>
    <property type="molecule type" value="Genomic_DNA"/>
</dbReference>
<dbReference type="Proteomes" id="UP000027222">
    <property type="component" value="Unassembled WGS sequence"/>
</dbReference>
<organism evidence="1 2">
    <name type="scientific">Galerina marginata (strain CBS 339.88)</name>
    <dbReference type="NCBI Taxonomy" id="685588"/>
    <lineage>
        <taxon>Eukaryota</taxon>
        <taxon>Fungi</taxon>
        <taxon>Dikarya</taxon>
        <taxon>Basidiomycota</taxon>
        <taxon>Agaricomycotina</taxon>
        <taxon>Agaricomycetes</taxon>
        <taxon>Agaricomycetidae</taxon>
        <taxon>Agaricales</taxon>
        <taxon>Agaricineae</taxon>
        <taxon>Strophariaceae</taxon>
        <taxon>Galerina</taxon>
    </lineage>
</organism>
<proteinExistence type="predicted"/>
<evidence type="ECO:0000313" key="2">
    <source>
        <dbReference type="Proteomes" id="UP000027222"/>
    </source>
</evidence>